<reference evidence="2 4" key="2">
    <citation type="submission" date="2022-09" db="EMBL/GenBank/DDBJ databases">
        <title>Intensive care unit water sources are persistently colonized with multi-drug resistant bacteria and are the site of extensive horizontal gene transfer of antibiotic resistance genes.</title>
        <authorList>
            <person name="Diorio-Toth L."/>
        </authorList>
    </citation>
    <scope>NUCLEOTIDE SEQUENCE [LARGE SCALE GENOMIC DNA]</scope>
    <source>
        <strain evidence="2 4">GD03901</strain>
    </source>
</reference>
<dbReference type="AlphaFoldDB" id="A0A7W2JH83"/>
<reference evidence="1 3" key="1">
    <citation type="submission" date="2020-07" db="EMBL/GenBank/DDBJ databases">
        <title>Diversity of carbapenemase encoding genes among Pseudomonas putida group clinical isolates in a tertiary Brazilian hospital.</title>
        <authorList>
            <person name="Alberto-Lei F."/>
            <person name="Nodari C.S."/>
            <person name="Streling A.P."/>
            <person name="Paulino J.T."/>
            <person name="Bessa-Neto F.O."/>
            <person name="Cayo R."/>
            <person name="Gales A.C."/>
        </authorList>
    </citation>
    <scope>NUCLEOTIDE SEQUENCE [LARGE SCALE GENOMIC DNA]</scope>
    <source>
        <strain evidence="1 3">14535</strain>
    </source>
</reference>
<evidence type="ECO:0000313" key="1">
    <source>
        <dbReference type="EMBL" id="MBA6058935.1"/>
    </source>
</evidence>
<evidence type="ECO:0000313" key="3">
    <source>
        <dbReference type="Proteomes" id="UP000556620"/>
    </source>
</evidence>
<organism evidence="1 3">
    <name type="scientific">Pseudomonas juntendi</name>
    <dbReference type="NCBI Taxonomy" id="2666183"/>
    <lineage>
        <taxon>Bacteria</taxon>
        <taxon>Pseudomonadati</taxon>
        <taxon>Pseudomonadota</taxon>
        <taxon>Gammaproteobacteria</taxon>
        <taxon>Pseudomonadales</taxon>
        <taxon>Pseudomonadaceae</taxon>
        <taxon>Pseudomonas</taxon>
    </lineage>
</organism>
<proteinExistence type="predicted"/>
<evidence type="ECO:0000313" key="2">
    <source>
        <dbReference type="EMBL" id="MDH0757755.1"/>
    </source>
</evidence>
<dbReference type="RefSeq" id="WP_070085979.1">
    <property type="nucleotide sequence ID" value="NZ_JACGCU010000008.1"/>
</dbReference>
<gene>
    <name evidence="1" type="ORF">H4C44_07105</name>
    <name evidence="2" type="ORF">N5C70_13710</name>
</gene>
<accession>A0A7W2JH83</accession>
<comment type="caution">
    <text evidence="1">The sequence shown here is derived from an EMBL/GenBank/DDBJ whole genome shotgun (WGS) entry which is preliminary data.</text>
</comment>
<name>A0A7W2JH83_9PSED</name>
<dbReference type="EMBL" id="JACGCU010000008">
    <property type="protein sequence ID" value="MBA6058935.1"/>
    <property type="molecule type" value="Genomic_DNA"/>
</dbReference>
<sequence length="90" mass="10360">MFQHPELPDFDEVDVEKSKAWVAQQGLEVVRVELETDASEDIAERYFESGDPDCSYWEPSKPDGEGWFCLAIYDTDDGPSCWWGRRVVTP</sequence>
<evidence type="ECO:0000313" key="4">
    <source>
        <dbReference type="Proteomes" id="UP001160152"/>
    </source>
</evidence>
<protein>
    <submittedName>
        <fullName evidence="1">Uncharacterized protein</fullName>
    </submittedName>
</protein>
<dbReference type="Proteomes" id="UP001160152">
    <property type="component" value="Unassembled WGS sequence"/>
</dbReference>
<dbReference type="Proteomes" id="UP000556620">
    <property type="component" value="Unassembled WGS sequence"/>
</dbReference>
<dbReference type="EMBL" id="JAOCBV010000001">
    <property type="protein sequence ID" value="MDH0757755.1"/>
    <property type="molecule type" value="Genomic_DNA"/>
</dbReference>